<keyword evidence="2" id="KW-1185">Reference proteome</keyword>
<organism evidence="1 2">
    <name type="scientific">Cannabis sativa</name>
    <name type="common">Hemp</name>
    <name type="synonym">Marijuana</name>
    <dbReference type="NCBI Taxonomy" id="3483"/>
    <lineage>
        <taxon>Eukaryota</taxon>
        <taxon>Viridiplantae</taxon>
        <taxon>Streptophyta</taxon>
        <taxon>Embryophyta</taxon>
        <taxon>Tracheophyta</taxon>
        <taxon>Spermatophyta</taxon>
        <taxon>Magnoliopsida</taxon>
        <taxon>eudicotyledons</taxon>
        <taxon>Gunneridae</taxon>
        <taxon>Pentapetalae</taxon>
        <taxon>rosids</taxon>
        <taxon>fabids</taxon>
        <taxon>Rosales</taxon>
        <taxon>Cannabaceae</taxon>
        <taxon>Cannabis</taxon>
    </lineage>
</organism>
<evidence type="ECO:0000313" key="2">
    <source>
        <dbReference type="Proteomes" id="UP000596661"/>
    </source>
</evidence>
<name>A0A803QSP2_CANSA</name>
<dbReference type="Gramene" id="evm.model.ctgX72.1">
    <property type="protein sequence ID" value="cds.evm.model.ctgX72.1"/>
    <property type="gene ID" value="evm.TU.ctgX72.1"/>
</dbReference>
<proteinExistence type="predicted"/>
<reference evidence="1" key="1">
    <citation type="submission" date="2021-03" db="UniProtKB">
        <authorList>
            <consortium name="EnsemblPlants"/>
        </authorList>
    </citation>
    <scope>IDENTIFICATION</scope>
</reference>
<dbReference type="EnsemblPlants" id="evm.model.ctgX72.1">
    <property type="protein sequence ID" value="cds.evm.model.ctgX72.1"/>
    <property type="gene ID" value="evm.TU.ctgX72.1"/>
</dbReference>
<accession>A0A803QSP2</accession>
<protein>
    <submittedName>
        <fullName evidence="1">Uncharacterized protein</fullName>
    </submittedName>
</protein>
<dbReference type="AlphaFoldDB" id="A0A803QSP2"/>
<sequence length="103" mass="11283">FAPIPKSDKRFASSVIMRALTRSFLGRPASGIVHHLFGSPCIALLSNPSRKEPNCRLFCNPQRIRRSTSAPSTVLLAGIDCYVGLLEIVSRRANRTMVRCGGI</sequence>
<dbReference type="Proteomes" id="UP000596661">
    <property type="component" value="Unassembled WGS sequence"/>
</dbReference>
<evidence type="ECO:0000313" key="1">
    <source>
        <dbReference type="EnsemblPlants" id="cds.evm.model.ctgX72.1"/>
    </source>
</evidence>